<evidence type="ECO:0000259" key="5">
    <source>
        <dbReference type="Pfam" id="PF00135"/>
    </source>
</evidence>
<accession>A0A0N1H6X0</accession>
<feature type="region of interest" description="Disordered" evidence="4">
    <location>
        <begin position="381"/>
        <end position="414"/>
    </location>
</feature>
<dbReference type="STRING" id="1664694.A0A0N1H6X0"/>
<comment type="caution">
    <text evidence="6">The sequence shown here is derived from an EMBL/GenBank/DDBJ whole genome shotgun (WGS) entry which is preliminary data.</text>
</comment>
<dbReference type="VEuPathDB" id="FungiDB:AB675_1134"/>
<proteinExistence type="inferred from homology"/>
<dbReference type="InterPro" id="IPR029058">
    <property type="entry name" value="AB_hydrolase_fold"/>
</dbReference>
<dbReference type="InterPro" id="IPR002018">
    <property type="entry name" value="CarbesteraseB"/>
</dbReference>
<sequence length="414" mass="44784">MKTTVALLTLLQLVIGSPPWTDNDGLTVQTTSGYVHGKLNGDVRQFLGIPFAEPPTGDLRFAPPQALGTPSSEVIEATAYPPSCMQWLGTPPSVYNRDVLEFNLQGLNETGNISEDCLTAAVWAPKEVKGPLPVLIFVYGGGFTTGGIDVPYQIPTQLVQRKQDVIVVSFNYRVNIFGFPNAAGLESQNFGLLDQRLAVEWTRDNIAAFGGDNSRMVLWGQSAGASSVSYYVYSYSEDPIISGFITDSGTARDATTTTPFTTNFTYVASQLGCSDPSEELSCMRGLPADQINNFLANYSNAQAQPPLTFRPVPDDKNVPVNITARTLNHQLPNIPGIIGTNSQDGVPFVPFGPDELNKTLTEQARLSRFFCPSNYQISLRQRAGTRPTRTGTAATSPISVPDLGSERSTPENCL</sequence>
<protein>
    <recommendedName>
        <fullName evidence="3">Carboxylic ester hydrolase</fullName>
        <ecNumber evidence="3">3.1.1.-</ecNumber>
    </recommendedName>
</protein>
<dbReference type="InterPro" id="IPR050654">
    <property type="entry name" value="AChE-related_enzymes"/>
</dbReference>
<feature type="signal peptide" evidence="3">
    <location>
        <begin position="1"/>
        <end position="16"/>
    </location>
</feature>
<dbReference type="InterPro" id="IPR019826">
    <property type="entry name" value="Carboxylesterase_B_AS"/>
</dbReference>
<dbReference type="EC" id="3.1.1.-" evidence="3"/>
<feature type="domain" description="Carboxylesterase type B" evidence="5">
    <location>
        <begin position="27"/>
        <end position="368"/>
    </location>
</feature>
<dbReference type="Gene3D" id="3.40.50.1820">
    <property type="entry name" value="alpha/beta hydrolase"/>
    <property type="match status" value="1"/>
</dbReference>
<dbReference type="PANTHER" id="PTHR43918:SF4">
    <property type="entry name" value="CARBOXYLIC ESTER HYDROLASE"/>
    <property type="match status" value="1"/>
</dbReference>
<reference evidence="6 7" key="1">
    <citation type="submission" date="2015-06" db="EMBL/GenBank/DDBJ databases">
        <title>Draft genome of the ant-associated black yeast Phialophora attae CBS 131958.</title>
        <authorList>
            <person name="Moreno L.F."/>
            <person name="Stielow B.J."/>
            <person name="de Hoog S."/>
            <person name="Vicente V.A."/>
            <person name="Weiss V.A."/>
            <person name="de Vries M."/>
            <person name="Cruz L.M."/>
            <person name="Souza E.M."/>
        </authorList>
    </citation>
    <scope>NUCLEOTIDE SEQUENCE [LARGE SCALE GENOMIC DNA]</scope>
    <source>
        <strain evidence="6 7">CBS 131958</strain>
    </source>
</reference>
<dbReference type="PROSITE" id="PS00122">
    <property type="entry name" value="CARBOXYLESTERASE_B_1"/>
    <property type="match status" value="1"/>
</dbReference>
<dbReference type="PANTHER" id="PTHR43918">
    <property type="entry name" value="ACETYLCHOLINESTERASE"/>
    <property type="match status" value="1"/>
</dbReference>
<gene>
    <name evidence="6" type="ORF">AB675_1134</name>
</gene>
<evidence type="ECO:0000313" key="7">
    <source>
        <dbReference type="Proteomes" id="UP000038010"/>
    </source>
</evidence>
<comment type="similarity">
    <text evidence="1 3">Belongs to the type-B carboxylesterase/lipase family.</text>
</comment>
<dbReference type="Pfam" id="PF00135">
    <property type="entry name" value="COesterase"/>
    <property type="match status" value="1"/>
</dbReference>
<feature type="chain" id="PRO_5005732927" description="Carboxylic ester hydrolase" evidence="3">
    <location>
        <begin position="17"/>
        <end position="414"/>
    </location>
</feature>
<feature type="compositionally biased region" description="Low complexity" evidence="4">
    <location>
        <begin position="382"/>
        <end position="395"/>
    </location>
</feature>
<organism evidence="6 7">
    <name type="scientific">Cyphellophora attinorum</name>
    <dbReference type="NCBI Taxonomy" id="1664694"/>
    <lineage>
        <taxon>Eukaryota</taxon>
        <taxon>Fungi</taxon>
        <taxon>Dikarya</taxon>
        <taxon>Ascomycota</taxon>
        <taxon>Pezizomycotina</taxon>
        <taxon>Eurotiomycetes</taxon>
        <taxon>Chaetothyriomycetidae</taxon>
        <taxon>Chaetothyriales</taxon>
        <taxon>Cyphellophoraceae</taxon>
        <taxon>Cyphellophora</taxon>
    </lineage>
</organism>
<dbReference type="Proteomes" id="UP000038010">
    <property type="component" value="Unassembled WGS sequence"/>
</dbReference>
<name>A0A0N1H6X0_9EURO</name>
<dbReference type="RefSeq" id="XP_017998139.1">
    <property type="nucleotide sequence ID" value="XM_018140187.1"/>
</dbReference>
<evidence type="ECO:0000256" key="2">
    <source>
        <dbReference type="ARBA" id="ARBA00022801"/>
    </source>
</evidence>
<dbReference type="AlphaFoldDB" id="A0A0N1H6X0"/>
<dbReference type="EMBL" id="LFJN01000020">
    <property type="protein sequence ID" value="KPI38176.1"/>
    <property type="molecule type" value="Genomic_DNA"/>
</dbReference>
<dbReference type="GO" id="GO:0052689">
    <property type="term" value="F:carboxylic ester hydrolase activity"/>
    <property type="evidence" value="ECO:0007669"/>
    <property type="project" value="TreeGrafter"/>
</dbReference>
<evidence type="ECO:0000256" key="1">
    <source>
        <dbReference type="ARBA" id="ARBA00005964"/>
    </source>
</evidence>
<dbReference type="SUPFAM" id="SSF53474">
    <property type="entry name" value="alpha/beta-Hydrolases"/>
    <property type="match status" value="1"/>
</dbReference>
<keyword evidence="2 3" id="KW-0378">Hydrolase</keyword>
<evidence type="ECO:0000256" key="4">
    <source>
        <dbReference type="SAM" id="MobiDB-lite"/>
    </source>
</evidence>
<keyword evidence="3" id="KW-0732">Signal</keyword>
<dbReference type="OrthoDB" id="408631at2759"/>
<evidence type="ECO:0000256" key="3">
    <source>
        <dbReference type="RuleBase" id="RU361235"/>
    </source>
</evidence>
<feature type="compositionally biased region" description="Basic and acidic residues" evidence="4">
    <location>
        <begin position="404"/>
        <end position="414"/>
    </location>
</feature>
<dbReference type="GeneID" id="28732056"/>
<evidence type="ECO:0000313" key="6">
    <source>
        <dbReference type="EMBL" id="KPI38176.1"/>
    </source>
</evidence>
<keyword evidence="7" id="KW-1185">Reference proteome</keyword>